<dbReference type="InterPro" id="IPR036554">
    <property type="entry name" value="GHMP_kinase_C_sf"/>
</dbReference>
<comment type="function">
    <text evidence="9">Catalyzes the phosphorylation of the position 2 hydroxy group of 4-diphosphocytidyl-2C-methyl-D-erythritol.</text>
</comment>
<evidence type="ECO:0000256" key="9">
    <source>
        <dbReference type="HAMAP-Rule" id="MF_00061"/>
    </source>
</evidence>
<evidence type="ECO:0000259" key="10">
    <source>
        <dbReference type="Pfam" id="PF00288"/>
    </source>
</evidence>
<organism evidence="12 13">
    <name type="scientific">Pedobacter antarcticus</name>
    <dbReference type="NCBI Taxonomy" id="34086"/>
    <lineage>
        <taxon>Bacteria</taxon>
        <taxon>Pseudomonadati</taxon>
        <taxon>Bacteroidota</taxon>
        <taxon>Sphingobacteriia</taxon>
        <taxon>Sphingobacteriales</taxon>
        <taxon>Sphingobacteriaceae</taxon>
        <taxon>Pedobacter</taxon>
    </lineage>
</organism>
<evidence type="ECO:0000256" key="8">
    <source>
        <dbReference type="ARBA" id="ARBA00032554"/>
    </source>
</evidence>
<dbReference type="STRING" id="34086.SAMN04488084_10243"/>
<gene>
    <name evidence="9" type="primary">ispE</name>
    <name evidence="12" type="ORF">SAMN03003324_01769</name>
</gene>
<protein>
    <recommendedName>
        <fullName evidence="3 9">4-diphosphocytidyl-2-C-methyl-D-erythritol kinase</fullName>
        <shortName evidence="9">CMK</shortName>
        <ecNumber evidence="2 9">2.7.1.148</ecNumber>
    </recommendedName>
    <alternativeName>
        <fullName evidence="8 9">4-(cytidine-5'-diphospho)-2-C-methyl-D-erythritol kinase</fullName>
    </alternativeName>
</protein>
<dbReference type="Gene3D" id="3.30.70.890">
    <property type="entry name" value="GHMP kinase, C-terminal domain"/>
    <property type="match status" value="1"/>
</dbReference>
<dbReference type="SUPFAM" id="SSF55060">
    <property type="entry name" value="GHMP Kinase, C-terminal domain"/>
    <property type="match status" value="1"/>
</dbReference>
<dbReference type="GO" id="GO:0019288">
    <property type="term" value="P:isopentenyl diphosphate biosynthetic process, methylerythritol 4-phosphate pathway"/>
    <property type="evidence" value="ECO:0007669"/>
    <property type="project" value="UniProtKB-UniRule"/>
</dbReference>
<dbReference type="GO" id="GO:0016114">
    <property type="term" value="P:terpenoid biosynthetic process"/>
    <property type="evidence" value="ECO:0007669"/>
    <property type="project" value="UniProtKB-UniRule"/>
</dbReference>
<dbReference type="RefSeq" id="WP_316931017.1">
    <property type="nucleotide sequence ID" value="NZ_FONS01000003.1"/>
</dbReference>
<comment type="similarity">
    <text evidence="1 9">Belongs to the GHMP kinase family. IspE subfamily.</text>
</comment>
<dbReference type="InterPro" id="IPR013750">
    <property type="entry name" value="GHMP_kinase_C_dom"/>
</dbReference>
<dbReference type="InterPro" id="IPR020568">
    <property type="entry name" value="Ribosomal_Su5_D2-typ_SF"/>
</dbReference>
<comment type="pathway">
    <text evidence="9">Isoprenoid biosynthesis; isopentenyl diphosphate biosynthesis via DXP pathway; isopentenyl diphosphate from 1-deoxy-D-xylulose 5-phosphate: step 3/6.</text>
</comment>
<proteinExistence type="inferred from homology"/>
<dbReference type="InterPro" id="IPR004424">
    <property type="entry name" value="IspE"/>
</dbReference>
<dbReference type="GO" id="GO:0050515">
    <property type="term" value="F:4-(cytidine 5'-diphospho)-2-C-methyl-D-erythritol kinase activity"/>
    <property type="evidence" value="ECO:0007669"/>
    <property type="project" value="UniProtKB-UniRule"/>
</dbReference>
<keyword evidence="4 9" id="KW-0808">Transferase</keyword>
<dbReference type="HAMAP" id="MF_00061">
    <property type="entry name" value="IspE"/>
    <property type="match status" value="1"/>
</dbReference>
<feature type="domain" description="GHMP kinase C-terminal" evidence="11">
    <location>
        <begin position="235"/>
        <end position="278"/>
    </location>
</feature>
<dbReference type="SUPFAM" id="SSF54211">
    <property type="entry name" value="Ribosomal protein S5 domain 2-like"/>
    <property type="match status" value="1"/>
</dbReference>
<accession>A0A1I2EEU8</accession>
<dbReference type="Pfam" id="PF00288">
    <property type="entry name" value="GHMP_kinases_N"/>
    <property type="match status" value="1"/>
</dbReference>
<keyword evidence="6 9" id="KW-0418">Kinase</keyword>
<evidence type="ECO:0000259" key="11">
    <source>
        <dbReference type="Pfam" id="PF08544"/>
    </source>
</evidence>
<evidence type="ECO:0000313" key="13">
    <source>
        <dbReference type="Proteomes" id="UP000183129"/>
    </source>
</evidence>
<dbReference type="AlphaFoldDB" id="A0A1I2EEU8"/>
<dbReference type="InterPro" id="IPR006204">
    <property type="entry name" value="GHMP_kinase_N_dom"/>
</dbReference>
<feature type="active site" evidence="9">
    <location>
        <position position="158"/>
    </location>
</feature>
<evidence type="ECO:0000256" key="7">
    <source>
        <dbReference type="ARBA" id="ARBA00022840"/>
    </source>
</evidence>
<feature type="domain" description="GHMP kinase N-terminal" evidence="10">
    <location>
        <begin position="89"/>
        <end position="163"/>
    </location>
</feature>
<dbReference type="PANTHER" id="PTHR43527">
    <property type="entry name" value="4-DIPHOSPHOCYTIDYL-2-C-METHYL-D-ERYTHRITOL KINASE, CHLOROPLASTIC"/>
    <property type="match status" value="1"/>
</dbReference>
<feature type="binding site" evidence="9">
    <location>
        <begin position="116"/>
        <end position="126"/>
    </location>
    <ligand>
        <name>ATP</name>
        <dbReference type="ChEBI" id="CHEBI:30616"/>
    </ligand>
</feature>
<dbReference type="PIRSF" id="PIRSF010376">
    <property type="entry name" value="IspE"/>
    <property type="match status" value="1"/>
</dbReference>
<evidence type="ECO:0000313" key="12">
    <source>
        <dbReference type="EMBL" id="SFE91076.1"/>
    </source>
</evidence>
<dbReference type="Gene3D" id="3.30.230.10">
    <property type="match status" value="1"/>
</dbReference>
<keyword evidence="5 9" id="KW-0547">Nucleotide-binding</keyword>
<evidence type="ECO:0000256" key="1">
    <source>
        <dbReference type="ARBA" id="ARBA00009684"/>
    </source>
</evidence>
<name>A0A1I2EEU8_9SPHI</name>
<dbReference type="EMBL" id="FONS01000003">
    <property type="protein sequence ID" value="SFE91076.1"/>
    <property type="molecule type" value="Genomic_DNA"/>
</dbReference>
<dbReference type="Pfam" id="PF08544">
    <property type="entry name" value="GHMP_kinases_C"/>
    <property type="match status" value="1"/>
</dbReference>
<dbReference type="PANTHER" id="PTHR43527:SF2">
    <property type="entry name" value="4-DIPHOSPHOCYTIDYL-2-C-METHYL-D-ERYTHRITOL KINASE, CHLOROPLASTIC"/>
    <property type="match status" value="1"/>
</dbReference>
<dbReference type="NCBIfam" id="TIGR00154">
    <property type="entry name" value="ispE"/>
    <property type="match status" value="1"/>
</dbReference>
<comment type="catalytic activity">
    <reaction evidence="9">
        <text>4-CDP-2-C-methyl-D-erythritol + ATP = 4-CDP-2-C-methyl-D-erythritol 2-phosphate + ADP + H(+)</text>
        <dbReference type="Rhea" id="RHEA:18437"/>
        <dbReference type="ChEBI" id="CHEBI:15378"/>
        <dbReference type="ChEBI" id="CHEBI:30616"/>
        <dbReference type="ChEBI" id="CHEBI:57823"/>
        <dbReference type="ChEBI" id="CHEBI:57919"/>
        <dbReference type="ChEBI" id="CHEBI:456216"/>
        <dbReference type="EC" id="2.7.1.148"/>
    </reaction>
</comment>
<dbReference type="EC" id="2.7.1.148" evidence="2 9"/>
<feature type="active site" evidence="9">
    <location>
        <position position="34"/>
    </location>
</feature>
<keyword evidence="7 9" id="KW-0067">ATP-binding</keyword>
<reference evidence="12 13" key="1">
    <citation type="submission" date="2016-10" db="EMBL/GenBank/DDBJ databases">
        <authorList>
            <person name="de Groot N.N."/>
        </authorList>
    </citation>
    <scope>NUCLEOTIDE SEQUENCE [LARGE SCALE GENOMIC DNA]</scope>
    <source>
        <strain evidence="12 13">ATCC 51969</strain>
    </source>
</reference>
<keyword evidence="9" id="KW-0414">Isoprene biosynthesis</keyword>
<dbReference type="Proteomes" id="UP000183129">
    <property type="component" value="Unassembled WGS sequence"/>
</dbReference>
<dbReference type="GO" id="GO:0005524">
    <property type="term" value="F:ATP binding"/>
    <property type="evidence" value="ECO:0007669"/>
    <property type="project" value="UniProtKB-UniRule"/>
</dbReference>
<evidence type="ECO:0000256" key="3">
    <source>
        <dbReference type="ARBA" id="ARBA00017473"/>
    </source>
</evidence>
<dbReference type="UniPathway" id="UPA00056">
    <property type="reaction ID" value="UER00094"/>
</dbReference>
<evidence type="ECO:0000256" key="5">
    <source>
        <dbReference type="ARBA" id="ARBA00022741"/>
    </source>
</evidence>
<evidence type="ECO:0000256" key="2">
    <source>
        <dbReference type="ARBA" id="ARBA00012052"/>
    </source>
</evidence>
<dbReference type="InterPro" id="IPR014721">
    <property type="entry name" value="Ribsml_uS5_D2-typ_fold_subgr"/>
</dbReference>
<evidence type="ECO:0000256" key="6">
    <source>
        <dbReference type="ARBA" id="ARBA00022777"/>
    </source>
</evidence>
<sequence length="294" mass="32268">MLLIYFSGQMPSRFLVFVSLQQKRPAMLAFANCKINLGLNITARRADGYHELETIFYPVKLYDVVELNAAENTSCQIRGLDIPGSGEDNLCLKAFRLLQKEFDLPEQQITLLKNIPIGAGLGGGSADAAFLLKLINSKFSLGITETELERYAGTLGADCPFFIQNKAVYAAGIGDEFSAVNVDLSGYHITIVKPPVHISTAEAYGAVRPAAPPISLKDVINLPVSEWKGKVKNDFESPVFQKYPEIAQIKQMLYDSGATFALMSGSGSSVFGIFENNVKLPELEQNNLIFYTRP</sequence>
<evidence type="ECO:0000256" key="4">
    <source>
        <dbReference type="ARBA" id="ARBA00022679"/>
    </source>
</evidence>